<evidence type="ECO:0000256" key="6">
    <source>
        <dbReference type="PIRSR" id="PIRSR602129-50"/>
    </source>
</evidence>
<dbReference type="eggNOG" id="KOG0628">
    <property type="taxonomic scope" value="Eukaryota"/>
</dbReference>
<keyword evidence="5" id="KW-0456">Lyase</keyword>
<dbReference type="FunCoup" id="T1ED58">
    <property type="interactions" value="16"/>
</dbReference>
<dbReference type="RefSeq" id="XP_009023368.1">
    <property type="nucleotide sequence ID" value="XM_009025120.1"/>
</dbReference>
<comment type="similarity">
    <text evidence="2">Belongs to the group II decarboxylase family.</text>
</comment>
<keyword evidence="10" id="KW-1185">Reference proteome</keyword>
<feature type="compositionally biased region" description="Polar residues" evidence="7">
    <location>
        <begin position="536"/>
        <end position="545"/>
    </location>
</feature>
<evidence type="ECO:0000313" key="9">
    <source>
        <dbReference type="EnsemblMetazoa" id="HelroP101612"/>
    </source>
</evidence>
<dbReference type="InterPro" id="IPR015424">
    <property type="entry name" value="PyrdxlP-dep_Trfase"/>
</dbReference>
<protein>
    <recommendedName>
        <fullName evidence="11">Tyrosine decarboxylase</fullName>
    </recommendedName>
</protein>
<reference evidence="9" key="3">
    <citation type="submission" date="2015-06" db="UniProtKB">
        <authorList>
            <consortium name="EnsemblMetazoa"/>
        </authorList>
    </citation>
    <scope>IDENTIFICATION</scope>
</reference>
<proteinExistence type="inferred from homology"/>
<dbReference type="Gene3D" id="3.90.1150.10">
    <property type="entry name" value="Aspartate Aminotransferase, domain 1"/>
    <property type="match status" value="1"/>
</dbReference>
<dbReference type="GeneID" id="20194510"/>
<comment type="cofactor">
    <cofactor evidence="1 6">
        <name>pyridoxal 5'-phosphate</name>
        <dbReference type="ChEBI" id="CHEBI:597326"/>
    </cofactor>
</comment>
<feature type="modified residue" description="N6-(pyridoxal phosphate)lysine" evidence="6">
    <location>
        <position position="302"/>
    </location>
</feature>
<gene>
    <name evidence="9" type="primary">20194510</name>
    <name evidence="8" type="ORF">HELRODRAFT_101612</name>
</gene>
<dbReference type="GO" id="GO:0019752">
    <property type="term" value="P:carboxylic acid metabolic process"/>
    <property type="evidence" value="ECO:0007669"/>
    <property type="project" value="InterPro"/>
</dbReference>
<dbReference type="EnsemblMetazoa" id="HelroT101612">
    <property type="protein sequence ID" value="HelroP101612"/>
    <property type="gene ID" value="HelroG101612"/>
</dbReference>
<dbReference type="Proteomes" id="UP000015101">
    <property type="component" value="Unassembled WGS sequence"/>
</dbReference>
<dbReference type="KEGG" id="hro:HELRODRAFT_101612"/>
<evidence type="ECO:0000313" key="8">
    <source>
        <dbReference type="EMBL" id="ESN98402.1"/>
    </source>
</evidence>
<evidence type="ECO:0000256" key="5">
    <source>
        <dbReference type="ARBA" id="ARBA00023239"/>
    </source>
</evidence>
<keyword evidence="4 6" id="KW-0663">Pyridoxal phosphate</keyword>
<dbReference type="SUPFAM" id="SSF53383">
    <property type="entry name" value="PLP-dependent transferases"/>
    <property type="match status" value="1"/>
</dbReference>
<dbReference type="CTD" id="20194510"/>
<sequence>MNSSEFRQRGREMVDYIADYLENIETRRVLPEVQPGYLRDMVPKEAPYDPDSWEEVMEDVERCIMPGITHWQHPRFHAYFPAGNSYPSILGDMLSDSIACVGFSWAASPACTELEILMLDWLAKMINLPQKFLHVSGAGGGVLQGSASDCVLVSMLVARNKALTDLSSSFKEQPEGVLLSKLVAYCSKLAHSCVEKAGMLSLVKMRELDIDENYSLRGGTLEKAIEDDRNEGLIPFYLCATLGTTAVCSYDNIKELGEICEKQKIWMHVDAAYAGSAFICPEFRNKMVGIEYARSFNMNPNKWLLVNFDCSALWVEDRKEMTNALTVDPLYLQHSQSDKAVDFRHWGIPLSRRFRSLKLWFVIRNYGVSGLQSYIRNHCTLAKLFESLVLTDGRFEVLGEVSLGLVCFRLKGHNFYTQMLMRSINLSGKLHMVPALINDSYVIRFAVCHQRAKEADIKYAWCVVLEMAAIVLETCKENFIEVAKVFEKIASLEIDDADEAKGDESQHSTKKNSIKKKKSDVKSSSQKFSNGDKPESNNCGTQINTKDSEKKLTLDFDGLGNTNSNETFEETDDNDDDEVFPFDDNIPSIPSIRSLPEPAAATADATAVNSNASSSNKHGKPLASYKRRNMLLRMISDPKLYKPQLLRSMSIERKKKMKVESSCTEELHSCSVESCDSRESCQEFATDSTGPNRLSSSYSQTNNNQEFESSKDKKKN</sequence>
<dbReference type="GO" id="GO:0006520">
    <property type="term" value="P:amino acid metabolic process"/>
    <property type="evidence" value="ECO:0007669"/>
    <property type="project" value="InterPro"/>
</dbReference>
<feature type="region of interest" description="Disordered" evidence="7">
    <location>
        <begin position="682"/>
        <end position="716"/>
    </location>
</feature>
<dbReference type="Pfam" id="PF00282">
    <property type="entry name" value="Pyridoxal_deC"/>
    <property type="match status" value="1"/>
</dbReference>
<dbReference type="PANTHER" id="PTHR11999">
    <property type="entry name" value="GROUP II PYRIDOXAL-5-PHOSPHATE DECARBOXYLASE"/>
    <property type="match status" value="1"/>
</dbReference>
<evidence type="ECO:0000256" key="7">
    <source>
        <dbReference type="SAM" id="MobiDB-lite"/>
    </source>
</evidence>
<dbReference type="PRINTS" id="PR00800">
    <property type="entry name" value="YHDCRBOXLASE"/>
</dbReference>
<dbReference type="Gene3D" id="3.40.640.10">
    <property type="entry name" value="Type I PLP-dependent aspartate aminotransferase-like (Major domain)"/>
    <property type="match status" value="1"/>
</dbReference>
<dbReference type="InterPro" id="IPR010977">
    <property type="entry name" value="Aromatic_deC"/>
</dbReference>
<feature type="region of interest" description="Disordered" evidence="7">
    <location>
        <begin position="498"/>
        <end position="579"/>
    </location>
</feature>
<dbReference type="FunFam" id="3.40.640.10:FF:000025">
    <property type="entry name" value="Histidine decarboxylase"/>
    <property type="match status" value="1"/>
</dbReference>
<reference evidence="10" key="1">
    <citation type="submission" date="2012-12" db="EMBL/GenBank/DDBJ databases">
        <authorList>
            <person name="Hellsten U."/>
            <person name="Grimwood J."/>
            <person name="Chapman J.A."/>
            <person name="Shapiro H."/>
            <person name="Aerts A."/>
            <person name="Otillar R.P."/>
            <person name="Terry A.Y."/>
            <person name="Boore J.L."/>
            <person name="Simakov O."/>
            <person name="Marletaz F."/>
            <person name="Cho S.-J."/>
            <person name="Edsinger-Gonzales E."/>
            <person name="Havlak P."/>
            <person name="Kuo D.-H."/>
            <person name="Larsson T."/>
            <person name="Lv J."/>
            <person name="Arendt D."/>
            <person name="Savage R."/>
            <person name="Osoegawa K."/>
            <person name="de Jong P."/>
            <person name="Lindberg D.R."/>
            <person name="Seaver E.C."/>
            <person name="Weisblat D.A."/>
            <person name="Putnam N.H."/>
            <person name="Grigoriev I.V."/>
            <person name="Rokhsar D.S."/>
        </authorList>
    </citation>
    <scope>NUCLEOTIDE SEQUENCE</scope>
</reference>
<dbReference type="EMBL" id="AMQM01005870">
    <property type="status" value="NOT_ANNOTATED_CDS"/>
    <property type="molecule type" value="Genomic_DNA"/>
</dbReference>
<dbReference type="OMA" id="WDAIMRD"/>
<organism evidence="9 10">
    <name type="scientific">Helobdella robusta</name>
    <name type="common">Californian leech</name>
    <dbReference type="NCBI Taxonomy" id="6412"/>
    <lineage>
        <taxon>Eukaryota</taxon>
        <taxon>Metazoa</taxon>
        <taxon>Spiralia</taxon>
        <taxon>Lophotrochozoa</taxon>
        <taxon>Annelida</taxon>
        <taxon>Clitellata</taxon>
        <taxon>Hirudinea</taxon>
        <taxon>Rhynchobdellida</taxon>
        <taxon>Glossiphoniidae</taxon>
        <taxon>Helobdella</taxon>
    </lineage>
</organism>
<dbReference type="AlphaFoldDB" id="T1ED58"/>
<dbReference type="InParanoid" id="T1ED58"/>
<dbReference type="GO" id="GO:0005737">
    <property type="term" value="C:cytoplasm"/>
    <property type="evidence" value="ECO:0000318"/>
    <property type="project" value="GO_Central"/>
</dbReference>
<evidence type="ECO:0000256" key="2">
    <source>
        <dbReference type="ARBA" id="ARBA00009533"/>
    </source>
</evidence>
<dbReference type="HOGENOM" id="CLU_011856_3_0_1"/>
<dbReference type="FunFam" id="1.20.1340.10:FF:000001">
    <property type="entry name" value="Histidine decarboxylase"/>
    <property type="match status" value="1"/>
</dbReference>
<dbReference type="OrthoDB" id="639767at2759"/>
<dbReference type="InterPro" id="IPR015421">
    <property type="entry name" value="PyrdxlP-dep_Trfase_major"/>
</dbReference>
<dbReference type="EMBL" id="KB097144">
    <property type="protein sequence ID" value="ESN98402.1"/>
    <property type="molecule type" value="Genomic_DNA"/>
</dbReference>
<evidence type="ECO:0000256" key="1">
    <source>
        <dbReference type="ARBA" id="ARBA00001933"/>
    </source>
</evidence>
<dbReference type="InterPro" id="IPR015422">
    <property type="entry name" value="PyrdxlP-dep_Trfase_small"/>
</dbReference>
<reference evidence="8 10" key="2">
    <citation type="journal article" date="2013" name="Nature">
        <title>Insights into bilaterian evolution from three spiralian genomes.</title>
        <authorList>
            <person name="Simakov O."/>
            <person name="Marletaz F."/>
            <person name="Cho S.J."/>
            <person name="Edsinger-Gonzales E."/>
            <person name="Havlak P."/>
            <person name="Hellsten U."/>
            <person name="Kuo D.H."/>
            <person name="Larsson T."/>
            <person name="Lv J."/>
            <person name="Arendt D."/>
            <person name="Savage R."/>
            <person name="Osoegawa K."/>
            <person name="de Jong P."/>
            <person name="Grimwood J."/>
            <person name="Chapman J.A."/>
            <person name="Shapiro H."/>
            <person name="Aerts A."/>
            <person name="Otillar R.P."/>
            <person name="Terry A.Y."/>
            <person name="Boore J.L."/>
            <person name="Grigoriev I.V."/>
            <person name="Lindberg D.R."/>
            <person name="Seaver E.C."/>
            <person name="Weisblat D.A."/>
            <person name="Putnam N.H."/>
            <person name="Rokhsar D.S."/>
        </authorList>
    </citation>
    <scope>NUCLEOTIDE SEQUENCE</scope>
</reference>
<dbReference type="CDD" id="cd06450">
    <property type="entry name" value="DOPA_deC_like"/>
    <property type="match status" value="1"/>
</dbReference>
<dbReference type="PANTHER" id="PTHR11999:SF70">
    <property type="entry name" value="MIP05841P"/>
    <property type="match status" value="1"/>
</dbReference>
<feature type="region of interest" description="Disordered" evidence="7">
    <location>
        <begin position="597"/>
        <end position="623"/>
    </location>
</feature>
<evidence type="ECO:0008006" key="11">
    <source>
        <dbReference type="Google" id="ProtNLM"/>
    </source>
</evidence>
<keyword evidence="3" id="KW-0210">Decarboxylase</keyword>
<evidence type="ECO:0000256" key="3">
    <source>
        <dbReference type="ARBA" id="ARBA00022793"/>
    </source>
</evidence>
<feature type="compositionally biased region" description="Basic residues" evidence="7">
    <location>
        <begin position="508"/>
        <end position="519"/>
    </location>
</feature>
<feature type="compositionally biased region" description="Polar residues" evidence="7">
    <location>
        <begin position="683"/>
        <end position="707"/>
    </location>
</feature>
<dbReference type="GO" id="GO:0030170">
    <property type="term" value="F:pyridoxal phosphate binding"/>
    <property type="evidence" value="ECO:0007669"/>
    <property type="project" value="InterPro"/>
</dbReference>
<dbReference type="GO" id="GO:0016831">
    <property type="term" value="F:carboxy-lyase activity"/>
    <property type="evidence" value="ECO:0000318"/>
    <property type="project" value="GO_Central"/>
</dbReference>
<dbReference type="STRING" id="6412.T1ED58"/>
<evidence type="ECO:0000313" key="10">
    <source>
        <dbReference type="Proteomes" id="UP000015101"/>
    </source>
</evidence>
<feature type="compositionally biased region" description="Low complexity" evidence="7">
    <location>
        <begin position="599"/>
        <end position="616"/>
    </location>
</feature>
<evidence type="ECO:0000256" key="4">
    <source>
        <dbReference type="ARBA" id="ARBA00022898"/>
    </source>
</evidence>
<dbReference type="Gene3D" id="1.20.1340.10">
    <property type="entry name" value="dopa decarboxylase, N-terminal domain"/>
    <property type="match status" value="1"/>
</dbReference>
<feature type="compositionally biased region" description="Acidic residues" evidence="7">
    <location>
        <begin position="567"/>
        <end position="579"/>
    </location>
</feature>
<dbReference type="InterPro" id="IPR002129">
    <property type="entry name" value="PyrdxlP-dep_de-COase"/>
</dbReference>
<accession>T1ED58</accession>
<name>T1ED58_HELRO</name>